<dbReference type="SMART" id="SM00318">
    <property type="entry name" value="SNc"/>
    <property type="match status" value="1"/>
</dbReference>
<reference evidence="3" key="1">
    <citation type="submission" date="2017-08" db="EMBL/GenBank/DDBJ databases">
        <title>A dynamic microbial community with high functional redundancy inhabits the cold, oxic subseafloor aquifer.</title>
        <authorList>
            <person name="Tully B.J."/>
            <person name="Wheat C.G."/>
            <person name="Glazer B.T."/>
            <person name="Huber J.A."/>
        </authorList>
    </citation>
    <scope>NUCLEOTIDE SEQUENCE [LARGE SCALE GENOMIC DNA]</scope>
</reference>
<organism evidence="2 3">
    <name type="scientific">SAR324 cluster bacterium</name>
    <dbReference type="NCBI Taxonomy" id="2024889"/>
    <lineage>
        <taxon>Bacteria</taxon>
        <taxon>Deltaproteobacteria</taxon>
        <taxon>SAR324 cluster</taxon>
    </lineage>
</organism>
<evidence type="ECO:0000313" key="3">
    <source>
        <dbReference type="Proteomes" id="UP000218113"/>
    </source>
</evidence>
<dbReference type="Pfam" id="PF00565">
    <property type="entry name" value="SNase"/>
    <property type="match status" value="1"/>
</dbReference>
<evidence type="ECO:0000259" key="1">
    <source>
        <dbReference type="SMART" id="SM00318"/>
    </source>
</evidence>
<comment type="caution">
    <text evidence="2">The sequence shown here is derived from an EMBL/GenBank/DDBJ whole genome shotgun (WGS) entry which is preliminary data.</text>
</comment>
<dbReference type="InterPro" id="IPR035437">
    <property type="entry name" value="SNase_OB-fold_sf"/>
</dbReference>
<gene>
    <name evidence="2" type="ORF">COB67_12330</name>
</gene>
<feature type="domain" description="TNase-like" evidence="1">
    <location>
        <begin position="48"/>
        <end position="207"/>
    </location>
</feature>
<protein>
    <recommendedName>
        <fullName evidence="1">TNase-like domain-containing protein</fullName>
    </recommendedName>
</protein>
<proteinExistence type="predicted"/>
<sequence length="208" mass="24663">MSFPVTAWGRWFFYCSLLFLLACNPGEDKKTKLKADQRLYPPRAGRIQRIEGTVTKIGEDVKSIWIKIDKSKDYTTLAKSLSKSNRQDKKRTLRVSLEYVTPMGSVTRGRSFRKKWKRRIRQRLENQLNGQEVIIDLKFQEKARKFWGTVYQTIQTKKGRRIRNINLWMVYEGLSYYIIDRGQSNQDPEFVNAQILAKQRKAGLWKYQ</sequence>
<dbReference type="EMBL" id="NVSR01000134">
    <property type="protein sequence ID" value="PCI23900.1"/>
    <property type="molecule type" value="Genomic_DNA"/>
</dbReference>
<dbReference type="AlphaFoldDB" id="A0A2A4SRC7"/>
<name>A0A2A4SRC7_9DELT</name>
<dbReference type="SUPFAM" id="SSF50199">
    <property type="entry name" value="Staphylococcal nuclease"/>
    <property type="match status" value="1"/>
</dbReference>
<dbReference type="Gene3D" id="2.40.50.90">
    <property type="match status" value="1"/>
</dbReference>
<dbReference type="Proteomes" id="UP000218113">
    <property type="component" value="Unassembled WGS sequence"/>
</dbReference>
<accession>A0A2A4SRC7</accession>
<evidence type="ECO:0000313" key="2">
    <source>
        <dbReference type="EMBL" id="PCI23900.1"/>
    </source>
</evidence>
<dbReference type="InterPro" id="IPR016071">
    <property type="entry name" value="Staphylococal_nuclease_OB-fold"/>
</dbReference>